<sequence>MLTKEQVRKAINFDYPENIPQLLNVWYHGGTLEKYGEELKSLIARYPDDIMWHVYADVWLDWGLDVEHIPMENYATVEFIQAKKRPLEDWKKLESFLRNIPDPVKIGMFEGLGKLRQKYYSQYLLYIQLALFKEKLDLFRGMENVYTDLYLNRDKIEVLLEVFFTYAAAVIKKCAEIGVDGILFGDDWGSERSLLISPKMWREVFKPWYKRAFEKVHHHGMDVFFHSDGNIREIIPDLIEIGVDVLHPLQPDVMDIKKIVQDFRGEVCFLTGLDVRFLPKVSVQKVKESIYDEFKLFDYKKGGFIIGATNALLPDIPMENLKVMYRAIDTYRKKS</sequence>
<accession>A0A523S195</accession>
<evidence type="ECO:0000259" key="1">
    <source>
        <dbReference type="Pfam" id="PF01208"/>
    </source>
</evidence>
<dbReference type="Proteomes" id="UP000316360">
    <property type="component" value="Unassembled WGS sequence"/>
</dbReference>
<comment type="caution">
    <text evidence="2">The sequence shown here is derived from an EMBL/GenBank/DDBJ whole genome shotgun (WGS) entry which is preliminary data.</text>
</comment>
<organism evidence="2 3">
    <name type="scientific">Aerophobetes bacterium</name>
    <dbReference type="NCBI Taxonomy" id="2030807"/>
    <lineage>
        <taxon>Bacteria</taxon>
        <taxon>Candidatus Aerophobota</taxon>
    </lineage>
</organism>
<dbReference type="Gene3D" id="3.20.20.210">
    <property type="match status" value="1"/>
</dbReference>
<protein>
    <recommendedName>
        <fullName evidence="1">Uroporphyrinogen decarboxylase (URO-D) domain-containing protein</fullName>
    </recommendedName>
</protein>
<reference evidence="2 3" key="1">
    <citation type="submission" date="2019-03" db="EMBL/GenBank/DDBJ databases">
        <title>Metabolic potential of uncultured bacteria and archaea associated with petroleum seepage in deep-sea sediments.</title>
        <authorList>
            <person name="Dong X."/>
            <person name="Hubert C."/>
        </authorList>
    </citation>
    <scope>NUCLEOTIDE SEQUENCE [LARGE SCALE GENOMIC DNA]</scope>
    <source>
        <strain evidence="2">E44_bin7</strain>
    </source>
</reference>
<dbReference type="AlphaFoldDB" id="A0A523S195"/>
<dbReference type="InterPro" id="IPR038071">
    <property type="entry name" value="UROD/MetE-like_sf"/>
</dbReference>
<dbReference type="GO" id="GO:0006779">
    <property type="term" value="P:porphyrin-containing compound biosynthetic process"/>
    <property type="evidence" value="ECO:0007669"/>
    <property type="project" value="InterPro"/>
</dbReference>
<proteinExistence type="predicted"/>
<dbReference type="Pfam" id="PF01208">
    <property type="entry name" value="URO-D"/>
    <property type="match status" value="1"/>
</dbReference>
<gene>
    <name evidence="2" type="ORF">E3J84_02410</name>
</gene>
<dbReference type="PANTHER" id="PTHR47099:SF1">
    <property type="entry name" value="METHYLCOBAMIDE:COM METHYLTRANSFERASE MTBA"/>
    <property type="match status" value="1"/>
</dbReference>
<name>A0A523S195_UNCAE</name>
<dbReference type="InterPro" id="IPR000257">
    <property type="entry name" value="Uroporphyrinogen_deCOase"/>
</dbReference>
<dbReference type="EMBL" id="SOKJ01000126">
    <property type="protein sequence ID" value="TET11806.1"/>
    <property type="molecule type" value="Genomic_DNA"/>
</dbReference>
<dbReference type="InterPro" id="IPR052024">
    <property type="entry name" value="Methanogen_methyltrans"/>
</dbReference>
<feature type="domain" description="Uroporphyrinogen decarboxylase (URO-D)" evidence="1">
    <location>
        <begin position="140"/>
        <end position="331"/>
    </location>
</feature>
<dbReference type="PANTHER" id="PTHR47099">
    <property type="entry name" value="METHYLCOBAMIDE:COM METHYLTRANSFERASE MTBA"/>
    <property type="match status" value="1"/>
</dbReference>
<evidence type="ECO:0000313" key="3">
    <source>
        <dbReference type="Proteomes" id="UP000316360"/>
    </source>
</evidence>
<evidence type="ECO:0000313" key="2">
    <source>
        <dbReference type="EMBL" id="TET11806.1"/>
    </source>
</evidence>
<dbReference type="GO" id="GO:0004853">
    <property type="term" value="F:uroporphyrinogen decarboxylase activity"/>
    <property type="evidence" value="ECO:0007669"/>
    <property type="project" value="InterPro"/>
</dbReference>
<dbReference type="SUPFAM" id="SSF51726">
    <property type="entry name" value="UROD/MetE-like"/>
    <property type="match status" value="1"/>
</dbReference>